<name>A0A6J1PFW9_9HYME</name>
<keyword evidence="3" id="KW-0677">Repeat</keyword>
<dbReference type="CDD" id="cd06957">
    <property type="entry name" value="NR_DBD_PNR_like_2"/>
    <property type="match status" value="1"/>
</dbReference>
<dbReference type="OrthoDB" id="5771769at2759"/>
<dbReference type="PROSITE" id="PS50114">
    <property type="entry name" value="GATA_ZN_FINGER_2"/>
    <property type="match status" value="2"/>
</dbReference>
<feature type="compositionally biased region" description="Low complexity" evidence="13">
    <location>
        <begin position="12"/>
        <end position="31"/>
    </location>
</feature>
<dbReference type="PROSITE" id="PS51030">
    <property type="entry name" value="NUCLEAR_REC_DBD_2"/>
    <property type="match status" value="1"/>
</dbReference>
<evidence type="ECO:0000313" key="17">
    <source>
        <dbReference type="Proteomes" id="UP000504618"/>
    </source>
</evidence>
<dbReference type="GO" id="GO:0000122">
    <property type="term" value="P:negative regulation of transcription by RNA polymerase II"/>
    <property type="evidence" value="ECO:0007669"/>
    <property type="project" value="TreeGrafter"/>
</dbReference>
<dbReference type="GO" id="GO:0000978">
    <property type="term" value="F:RNA polymerase II cis-regulatory region sequence-specific DNA binding"/>
    <property type="evidence" value="ECO:0007669"/>
    <property type="project" value="TreeGrafter"/>
</dbReference>
<dbReference type="Gene3D" id="3.30.50.10">
    <property type="entry name" value="Erythroid Transcription Factor GATA-1, subunit A"/>
    <property type="match status" value="3"/>
</dbReference>
<feature type="compositionally biased region" description="Polar residues" evidence="13">
    <location>
        <begin position="387"/>
        <end position="397"/>
    </location>
</feature>
<dbReference type="CDD" id="cd00202">
    <property type="entry name" value="ZnF_GATA"/>
    <property type="match status" value="2"/>
</dbReference>
<keyword evidence="6" id="KW-0805">Transcription regulation</keyword>
<evidence type="ECO:0000256" key="2">
    <source>
        <dbReference type="ARBA" id="ARBA00022723"/>
    </source>
</evidence>
<dbReference type="GeneID" id="112452462"/>
<dbReference type="FunFam" id="3.30.50.10:FF:000002">
    <property type="entry name" value="Gata transcription factor gatad"/>
    <property type="match status" value="1"/>
</dbReference>
<evidence type="ECO:0000259" key="16">
    <source>
        <dbReference type="PROSITE" id="PS51843"/>
    </source>
</evidence>
<feature type="compositionally biased region" description="Gly residues" evidence="13">
    <location>
        <begin position="1"/>
        <end position="11"/>
    </location>
</feature>
<evidence type="ECO:0000256" key="9">
    <source>
        <dbReference type="ARBA" id="ARBA00023163"/>
    </source>
</evidence>
<feature type="region of interest" description="Disordered" evidence="13">
    <location>
        <begin position="88"/>
        <end position="113"/>
    </location>
</feature>
<reference evidence="18" key="1">
    <citation type="submission" date="2025-08" db="UniProtKB">
        <authorList>
            <consortium name="RefSeq"/>
        </authorList>
    </citation>
    <scope>IDENTIFICATION</scope>
    <source>
        <tissue evidence="18">Whole body</tissue>
    </source>
</reference>
<dbReference type="PANTHER" id="PTHR10071:SF337">
    <property type="entry name" value="GATA-BINDING FACTOR A"/>
    <property type="match status" value="1"/>
</dbReference>
<evidence type="ECO:0000256" key="5">
    <source>
        <dbReference type="ARBA" id="ARBA00022833"/>
    </source>
</evidence>
<dbReference type="InterPro" id="IPR000536">
    <property type="entry name" value="Nucl_hrmn_rcpt_lig-bd"/>
</dbReference>
<evidence type="ECO:0000256" key="13">
    <source>
        <dbReference type="SAM" id="MobiDB-lite"/>
    </source>
</evidence>
<protein>
    <submittedName>
        <fullName evidence="18">Nuclear receptor subfamily 2 group E member 1-like isoform X3</fullName>
    </submittedName>
</protein>
<organism evidence="17 18">
    <name type="scientific">Temnothorax curvispinosus</name>
    <dbReference type="NCBI Taxonomy" id="300111"/>
    <lineage>
        <taxon>Eukaryota</taxon>
        <taxon>Metazoa</taxon>
        <taxon>Ecdysozoa</taxon>
        <taxon>Arthropoda</taxon>
        <taxon>Hexapoda</taxon>
        <taxon>Insecta</taxon>
        <taxon>Pterygota</taxon>
        <taxon>Neoptera</taxon>
        <taxon>Endopterygota</taxon>
        <taxon>Hymenoptera</taxon>
        <taxon>Apocrita</taxon>
        <taxon>Aculeata</taxon>
        <taxon>Formicoidea</taxon>
        <taxon>Formicidae</taxon>
        <taxon>Myrmicinae</taxon>
        <taxon>Temnothorax</taxon>
    </lineage>
</organism>
<keyword evidence="8" id="KW-0010">Activator</keyword>
<keyword evidence="17" id="KW-1185">Reference proteome</keyword>
<dbReference type="Gene3D" id="1.10.565.10">
    <property type="entry name" value="Retinoid X Receptor"/>
    <property type="match status" value="1"/>
</dbReference>
<dbReference type="SUPFAM" id="SSF48508">
    <property type="entry name" value="Nuclear receptor ligand-binding domain"/>
    <property type="match status" value="1"/>
</dbReference>
<keyword evidence="10" id="KW-0675">Receptor</keyword>
<feature type="domain" description="GATA-type" evidence="14">
    <location>
        <begin position="211"/>
        <end position="264"/>
    </location>
</feature>
<dbReference type="InterPro" id="IPR035500">
    <property type="entry name" value="NHR-like_dom_sf"/>
</dbReference>
<dbReference type="SUPFAM" id="SSF57716">
    <property type="entry name" value="Glucocorticoid receptor-like (DNA-binding domain)"/>
    <property type="match status" value="3"/>
</dbReference>
<evidence type="ECO:0000313" key="18">
    <source>
        <dbReference type="RefSeq" id="XP_024868457.1"/>
    </source>
</evidence>
<keyword evidence="11" id="KW-0539">Nucleus</keyword>
<dbReference type="FunFam" id="3.30.50.10:FF:000001">
    <property type="entry name" value="GATA transcription factor (GATAd)"/>
    <property type="match status" value="1"/>
</dbReference>
<evidence type="ECO:0000256" key="12">
    <source>
        <dbReference type="PROSITE-ProRule" id="PRU00094"/>
    </source>
</evidence>
<feature type="region of interest" description="Disordered" evidence="13">
    <location>
        <begin position="1"/>
        <end position="40"/>
    </location>
</feature>
<evidence type="ECO:0000259" key="15">
    <source>
        <dbReference type="PROSITE" id="PS51030"/>
    </source>
</evidence>
<accession>A0A6J1PFW9</accession>
<dbReference type="GO" id="GO:0000981">
    <property type="term" value="F:DNA-binding transcription factor activity, RNA polymerase II-specific"/>
    <property type="evidence" value="ECO:0007669"/>
    <property type="project" value="TreeGrafter"/>
</dbReference>
<feature type="domain" description="NR LBD" evidence="16">
    <location>
        <begin position="428"/>
        <end position="642"/>
    </location>
</feature>
<evidence type="ECO:0000256" key="4">
    <source>
        <dbReference type="ARBA" id="ARBA00022771"/>
    </source>
</evidence>
<keyword evidence="9" id="KW-0804">Transcription</keyword>
<dbReference type="AlphaFoldDB" id="A0A6J1PFW9"/>
<evidence type="ECO:0000256" key="8">
    <source>
        <dbReference type="ARBA" id="ARBA00023159"/>
    </source>
</evidence>
<evidence type="ECO:0000256" key="10">
    <source>
        <dbReference type="ARBA" id="ARBA00023170"/>
    </source>
</evidence>
<dbReference type="InterPro" id="IPR039355">
    <property type="entry name" value="Transcription_factor_GATA"/>
</dbReference>
<evidence type="ECO:0000256" key="6">
    <source>
        <dbReference type="ARBA" id="ARBA00023015"/>
    </source>
</evidence>
<dbReference type="GO" id="GO:0045944">
    <property type="term" value="P:positive regulation of transcription by RNA polymerase II"/>
    <property type="evidence" value="ECO:0007669"/>
    <property type="project" value="TreeGrafter"/>
</dbReference>
<feature type="compositionally biased region" description="Low complexity" evidence="13">
    <location>
        <begin position="90"/>
        <end position="102"/>
    </location>
</feature>
<feature type="domain" description="Nuclear receptor" evidence="15">
    <location>
        <begin position="302"/>
        <end position="378"/>
    </location>
</feature>
<dbReference type="GO" id="GO:0005634">
    <property type="term" value="C:nucleus"/>
    <property type="evidence" value="ECO:0007669"/>
    <property type="project" value="UniProtKB-SubCell"/>
</dbReference>
<feature type="region of interest" description="Disordered" evidence="13">
    <location>
        <begin position="47"/>
        <end position="66"/>
    </location>
</feature>
<dbReference type="PRINTS" id="PR00619">
    <property type="entry name" value="GATAZNFINGER"/>
</dbReference>
<dbReference type="Pfam" id="PF00105">
    <property type="entry name" value="zf-C4"/>
    <property type="match status" value="1"/>
</dbReference>
<dbReference type="SMART" id="SM00399">
    <property type="entry name" value="ZnF_C4"/>
    <property type="match status" value="1"/>
</dbReference>
<evidence type="ECO:0000256" key="1">
    <source>
        <dbReference type="ARBA" id="ARBA00004123"/>
    </source>
</evidence>
<feature type="domain" description="GATA-type" evidence="14">
    <location>
        <begin position="157"/>
        <end position="211"/>
    </location>
</feature>
<keyword evidence="7" id="KW-0238">DNA-binding</keyword>
<keyword evidence="4 12" id="KW-0863">Zinc-finger</keyword>
<feature type="region of interest" description="Disordered" evidence="13">
    <location>
        <begin position="256"/>
        <end position="301"/>
    </location>
</feature>
<dbReference type="InterPro" id="IPR013088">
    <property type="entry name" value="Znf_NHR/GATA"/>
</dbReference>
<dbReference type="RefSeq" id="XP_024868457.1">
    <property type="nucleotide sequence ID" value="XM_025012689.1"/>
</dbReference>
<dbReference type="PROSITE" id="PS51843">
    <property type="entry name" value="NR_LBD"/>
    <property type="match status" value="1"/>
</dbReference>
<evidence type="ECO:0000259" key="14">
    <source>
        <dbReference type="PROSITE" id="PS50114"/>
    </source>
</evidence>
<dbReference type="Proteomes" id="UP000504618">
    <property type="component" value="Unplaced"/>
</dbReference>
<dbReference type="GO" id="GO:0008270">
    <property type="term" value="F:zinc ion binding"/>
    <property type="evidence" value="ECO:0007669"/>
    <property type="project" value="UniProtKB-KW"/>
</dbReference>
<gene>
    <name evidence="18" type="primary">LOC112452462</name>
</gene>
<evidence type="ECO:0000256" key="11">
    <source>
        <dbReference type="ARBA" id="ARBA00023242"/>
    </source>
</evidence>
<sequence length="642" mass="70726">MFHGGGSGGYGASSDYQQQSQQQQQHGQQLQAPVYVPSSRPAIPSAATAAQYHSFPTSPSPAWEKTASWQHGVETYAAHHALAGHTSGTAAAMGPHAGPGHPHAGHPHAAHPHSTLAAAAAAPFYAQNVAMMSSWRAYDGTGFQRASPYDTAMDFQFGEGRECVNCGAISTPLWRRDGTGHYLCNACGLYHKMNGMNRPLIKPSKRLTATRRLGLCCTNCGTRTTTLWRRNNEGEPVCNACGLYFKLHGVNRPLAMRKDGIQTRKRKPKKTPEQNARSSQGDHESTASTTSSPSTGRTLPTPVSCKVCGDRSYGKHYGVYCCDGCSCFFKRSVRRGALFTCTNSDGSCTVDKARRNWCPHCRLKKCFTVGMNTAAVQEERGPRTRNNELSNPHNSNITWKPRVDSSTTFCARFNSSEIYLPFKNPTLNNTLMMKTLRESETRENIFVPVMSRHAQPTRIISPGTAIQYEISAQIFLAAIRSARRHRDFSMLDMEEQNKILRRGWSALFVLRAATWPIDLMNVRGQGATSNDSASACIIATRTAIAKLQLDDVELCILDTFALCRPEIADTTNGFHVMSQARNNAVEALIRHLQQRDDRENKLAKILFVLPLLTGCCSRELAEELFAPIIGDADLERVIASVR</sequence>
<dbReference type="Pfam" id="PF00320">
    <property type="entry name" value="GATA"/>
    <property type="match status" value="2"/>
</dbReference>
<dbReference type="GO" id="GO:0045165">
    <property type="term" value="P:cell fate commitment"/>
    <property type="evidence" value="ECO:0007669"/>
    <property type="project" value="TreeGrafter"/>
</dbReference>
<evidence type="ECO:0000256" key="3">
    <source>
        <dbReference type="ARBA" id="ARBA00022737"/>
    </source>
</evidence>
<dbReference type="SMART" id="SM00401">
    <property type="entry name" value="ZnF_GATA"/>
    <property type="match status" value="2"/>
</dbReference>
<dbReference type="PROSITE" id="PS00344">
    <property type="entry name" value="GATA_ZN_FINGER_1"/>
    <property type="match status" value="2"/>
</dbReference>
<dbReference type="PROSITE" id="PS00031">
    <property type="entry name" value="NUCLEAR_REC_DBD_1"/>
    <property type="match status" value="1"/>
</dbReference>
<comment type="subcellular location">
    <subcellularLocation>
        <location evidence="1">Nucleus</location>
    </subcellularLocation>
</comment>
<keyword evidence="2" id="KW-0479">Metal-binding</keyword>
<feature type="compositionally biased region" description="Low complexity" evidence="13">
    <location>
        <begin position="286"/>
        <end position="301"/>
    </location>
</feature>
<dbReference type="SMART" id="SM00430">
    <property type="entry name" value="HOLI"/>
    <property type="match status" value="1"/>
</dbReference>
<keyword evidence="5" id="KW-0862">Zinc</keyword>
<proteinExistence type="predicted"/>
<dbReference type="InterPro" id="IPR000679">
    <property type="entry name" value="Znf_GATA"/>
</dbReference>
<evidence type="ECO:0000256" key="7">
    <source>
        <dbReference type="ARBA" id="ARBA00023125"/>
    </source>
</evidence>
<dbReference type="InterPro" id="IPR001628">
    <property type="entry name" value="Znf_hrmn_rcpt"/>
</dbReference>
<dbReference type="PANTHER" id="PTHR10071">
    <property type="entry name" value="TRANSCRIPTION FACTOR GATA FAMILY MEMBER"/>
    <property type="match status" value="1"/>
</dbReference>
<dbReference type="PRINTS" id="PR00047">
    <property type="entry name" value="STROIDFINGER"/>
</dbReference>
<feature type="region of interest" description="Disordered" evidence="13">
    <location>
        <begin position="378"/>
        <end position="397"/>
    </location>
</feature>